<organism evidence="2 3">
    <name type="scientific">Edaphochlamys debaryana</name>
    <dbReference type="NCBI Taxonomy" id="47281"/>
    <lineage>
        <taxon>Eukaryota</taxon>
        <taxon>Viridiplantae</taxon>
        <taxon>Chlorophyta</taxon>
        <taxon>core chlorophytes</taxon>
        <taxon>Chlorophyceae</taxon>
        <taxon>CS clade</taxon>
        <taxon>Chlamydomonadales</taxon>
        <taxon>Chlamydomonadales incertae sedis</taxon>
        <taxon>Edaphochlamys</taxon>
    </lineage>
</organism>
<feature type="region of interest" description="Disordered" evidence="1">
    <location>
        <begin position="427"/>
        <end position="470"/>
    </location>
</feature>
<feature type="compositionally biased region" description="Basic residues" evidence="1">
    <location>
        <begin position="121"/>
        <end position="138"/>
    </location>
</feature>
<evidence type="ECO:0000256" key="1">
    <source>
        <dbReference type="SAM" id="MobiDB-lite"/>
    </source>
</evidence>
<protein>
    <submittedName>
        <fullName evidence="2">Uncharacterized protein</fullName>
    </submittedName>
</protein>
<dbReference type="Proteomes" id="UP000612055">
    <property type="component" value="Unassembled WGS sequence"/>
</dbReference>
<name>A0A835Y6M9_9CHLO</name>
<accession>A0A835Y6M9</accession>
<feature type="region of interest" description="Disordered" evidence="1">
    <location>
        <begin position="105"/>
        <end position="195"/>
    </location>
</feature>
<sequence>MPVLSIYYNNTCCRMRVRPGPDGLQAFLRQLEAIVGRDVSNINYVFRCRCPDTGAEIFLQGLQAFEAAMHCACVRAAQRSLQQQQQLAAQQQALLAYQAQHAPQQAQQAPQALGTQALGHQHLHHHSRHSHSHQQQRHLQRELQQATLQAQGQAQGPGQAQAQPPLTGALLSSSLPQTRSHRPAAQCDGAPAPAALFTPEPLRERQQYYAAASAAAAMRHPQRLAPLGAPPSLLQPPSSQSQQAQQGRQGPYFDPYREHPPLYRSSAPPERLPSFDPDSSSQDDDGTAQHAQHAAVLHRDAPAQHAASATSAAAARPARMAGLPAGNGGAGAVRSAGGCPAGGADGGLASGSGCPAAVVVGSSPPVSALPADGHEDTPSSDSGSFLATVPGGAAALGCDGAAAPPPGPAAVDLAVCGGRPVLQVTRDAVPPPASDSPSRRRLALDAPGVPTPAASTAAPARVPSGTKKSLAKPAAAMKALRTLLVKHFSRRPAAAVSQ</sequence>
<feature type="region of interest" description="Disordered" evidence="1">
    <location>
        <begin position="365"/>
        <end position="386"/>
    </location>
</feature>
<feature type="compositionally biased region" description="Low complexity" evidence="1">
    <location>
        <begin position="303"/>
        <end position="315"/>
    </location>
</feature>
<comment type="caution">
    <text evidence="2">The sequence shown here is derived from an EMBL/GenBank/DDBJ whole genome shotgun (WGS) entry which is preliminary data.</text>
</comment>
<dbReference type="OrthoDB" id="551388at2759"/>
<evidence type="ECO:0000313" key="3">
    <source>
        <dbReference type="Proteomes" id="UP000612055"/>
    </source>
</evidence>
<evidence type="ECO:0000313" key="2">
    <source>
        <dbReference type="EMBL" id="KAG2497297.1"/>
    </source>
</evidence>
<keyword evidence="3" id="KW-1185">Reference proteome</keyword>
<feature type="compositionally biased region" description="Low complexity" evidence="1">
    <location>
        <begin position="444"/>
        <end position="464"/>
    </location>
</feature>
<feature type="compositionally biased region" description="Low complexity" evidence="1">
    <location>
        <begin position="105"/>
        <end position="120"/>
    </location>
</feature>
<feature type="region of interest" description="Disordered" evidence="1">
    <location>
        <begin position="224"/>
        <end position="315"/>
    </location>
</feature>
<feature type="compositionally biased region" description="Low complexity" evidence="1">
    <location>
        <begin position="142"/>
        <end position="171"/>
    </location>
</feature>
<feature type="compositionally biased region" description="Low complexity" evidence="1">
    <location>
        <begin position="183"/>
        <end position="195"/>
    </location>
</feature>
<reference evidence="2" key="1">
    <citation type="journal article" date="2020" name="bioRxiv">
        <title>Comparative genomics of Chlamydomonas.</title>
        <authorList>
            <person name="Craig R.J."/>
            <person name="Hasan A.R."/>
            <person name="Ness R.W."/>
            <person name="Keightley P.D."/>
        </authorList>
    </citation>
    <scope>NUCLEOTIDE SEQUENCE</scope>
    <source>
        <strain evidence="2">CCAP 11/70</strain>
    </source>
</reference>
<gene>
    <name evidence="2" type="ORF">HYH03_004880</name>
</gene>
<dbReference type="EMBL" id="JAEHOE010000015">
    <property type="protein sequence ID" value="KAG2497297.1"/>
    <property type="molecule type" value="Genomic_DNA"/>
</dbReference>
<proteinExistence type="predicted"/>
<dbReference type="AlphaFoldDB" id="A0A835Y6M9"/>
<feature type="compositionally biased region" description="Low complexity" evidence="1">
    <location>
        <begin position="224"/>
        <end position="251"/>
    </location>
</feature>